<proteinExistence type="inferred from homology"/>
<dbReference type="Gene3D" id="3.40.1740.10">
    <property type="entry name" value="VC0467-like"/>
    <property type="match status" value="1"/>
</dbReference>
<sequence>MMKLQNHLLIAMPNMGDDYFQRSVIYLCEHSDKGTMGLVLNQPTDLSIAELVAKLHFMMSSDRTFPDKCVLAGGPVNGEHGFILHTPTDHPFQHSFKITDRIILTTSADIIDTFGTPHAPEKYLVALGCAAWTPNQLEREIAENSWLVMPADERIMFETPYEERWIEAQKVLGFDSYNLASQAGHC</sequence>
<reference evidence="3 4" key="1">
    <citation type="submission" date="2019-05" db="EMBL/GenBank/DDBJ databases">
        <authorList>
            <consortium name="Pathogen Informatics"/>
        </authorList>
    </citation>
    <scope>NUCLEOTIDE SEQUENCE [LARGE SCALE GENOMIC DNA]</scope>
    <source>
        <strain evidence="3 4">NM319</strain>
    </source>
</reference>
<organism evidence="3 4">
    <name type="scientific">Actinobacillus porcinus</name>
    <dbReference type="NCBI Taxonomy" id="51048"/>
    <lineage>
        <taxon>Bacteria</taxon>
        <taxon>Pseudomonadati</taxon>
        <taxon>Pseudomonadota</taxon>
        <taxon>Gammaproteobacteria</taxon>
        <taxon>Pasteurellales</taxon>
        <taxon>Pasteurellaceae</taxon>
        <taxon>Actinobacillus</taxon>
    </lineage>
</organism>
<accession>A0ABY6TKH0</accession>
<dbReference type="InterPro" id="IPR003774">
    <property type="entry name" value="AlgH-like"/>
</dbReference>
<dbReference type="SUPFAM" id="SSF143456">
    <property type="entry name" value="VC0467-like"/>
    <property type="match status" value="1"/>
</dbReference>
<evidence type="ECO:0000256" key="2">
    <source>
        <dbReference type="HAMAP-Rule" id="MF_00758"/>
    </source>
</evidence>
<dbReference type="PANTHER" id="PTHR30327:SF1">
    <property type="entry name" value="UPF0301 PROTEIN YQGE"/>
    <property type="match status" value="1"/>
</dbReference>
<protein>
    <recommendedName>
        <fullName evidence="2">UPF0301 protein SAMEA1410922_01475</fullName>
    </recommendedName>
</protein>
<evidence type="ECO:0000313" key="3">
    <source>
        <dbReference type="EMBL" id="VTU08458.1"/>
    </source>
</evidence>
<comment type="caution">
    <text evidence="3">The sequence shown here is derived from an EMBL/GenBank/DDBJ whole genome shotgun (WGS) entry which is preliminary data.</text>
</comment>
<keyword evidence="4" id="KW-1185">Reference proteome</keyword>
<evidence type="ECO:0000313" key="4">
    <source>
        <dbReference type="Proteomes" id="UP000308167"/>
    </source>
</evidence>
<dbReference type="NCBIfam" id="NF001266">
    <property type="entry name" value="PRK00228.1-1"/>
    <property type="match status" value="1"/>
</dbReference>
<comment type="similarity">
    <text evidence="1 2">Belongs to the UPF0301 (AlgH) family.</text>
</comment>
<dbReference type="HAMAP" id="MF_00758">
    <property type="entry name" value="UPF0301"/>
    <property type="match status" value="1"/>
</dbReference>
<gene>
    <name evidence="3" type="ORF">SAMEA1410922_01475</name>
</gene>
<name>A0ABY6TKH0_9PAST</name>
<dbReference type="EMBL" id="CABFKI010000008">
    <property type="protein sequence ID" value="VTU08458.1"/>
    <property type="molecule type" value="Genomic_DNA"/>
</dbReference>
<dbReference type="Pfam" id="PF02622">
    <property type="entry name" value="DUF179"/>
    <property type="match status" value="1"/>
</dbReference>
<dbReference type="PANTHER" id="PTHR30327">
    <property type="entry name" value="UNCHARACTERIZED PROTEIN YQGE"/>
    <property type="match status" value="1"/>
</dbReference>
<evidence type="ECO:0000256" key="1">
    <source>
        <dbReference type="ARBA" id="ARBA00009600"/>
    </source>
</evidence>
<dbReference type="Proteomes" id="UP000308167">
    <property type="component" value="Unassembled WGS sequence"/>
</dbReference>